<evidence type="ECO:0000313" key="2">
    <source>
        <dbReference type="Proteomes" id="UP000014500"/>
    </source>
</evidence>
<dbReference type="EnsemblMetazoa" id="SMAR007916-RA">
    <property type="protein sequence ID" value="SMAR007916-PA"/>
    <property type="gene ID" value="SMAR007916"/>
</dbReference>
<dbReference type="HOGENOM" id="CLU_1798868_0_0_1"/>
<proteinExistence type="predicted"/>
<reference evidence="1" key="2">
    <citation type="submission" date="2015-02" db="UniProtKB">
        <authorList>
            <consortium name="EnsemblMetazoa"/>
        </authorList>
    </citation>
    <scope>IDENTIFICATION</scope>
</reference>
<organism evidence="1 2">
    <name type="scientific">Strigamia maritima</name>
    <name type="common">European centipede</name>
    <name type="synonym">Geophilus maritimus</name>
    <dbReference type="NCBI Taxonomy" id="126957"/>
    <lineage>
        <taxon>Eukaryota</taxon>
        <taxon>Metazoa</taxon>
        <taxon>Ecdysozoa</taxon>
        <taxon>Arthropoda</taxon>
        <taxon>Myriapoda</taxon>
        <taxon>Chilopoda</taxon>
        <taxon>Pleurostigmophora</taxon>
        <taxon>Geophilomorpha</taxon>
        <taxon>Linotaeniidae</taxon>
        <taxon>Strigamia</taxon>
    </lineage>
</organism>
<keyword evidence="2" id="KW-1185">Reference proteome</keyword>
<dbReference type="AlphaFoldDB" id="T1J2W5"/>
<dbReference type="Proteomes" id="UP000014500">
    <property type="component" value="Unassembled WGS sequence"/>
</dbReference>
<dbReference type="EMBL" id="JH431812">
    <property type="status" value="NOT_ANNOTATED_CDS"/>
    <property type="molecule type" value="Genomic_DNA"/>
</dbReference>
<sequence>MVTHNLANAEKKGCSGFKSTNSADLAHFQPKQPHFPSNTNLNEASTSSVFTTKNLTAMKKKISRSVKPPDPVCMDPFIVKKLSKRISKCAGCRGDIFQAALGCNSILDKEYCFCRNEPYYFPNPITGCYEWEKKQSLLPLIERK</sequence>
<protein>
    <submittedName>
        <fullName evidence="1">Uncharacterized protein</fullName>
    </submittedName>
</protein>
<accession>T1J2W5</accession>
<reference evidence="2" key="1">
    <citation type="submission" date="2011-05" db="EMBL/GenBank/DDBJ databases">
        <authorList>
            <person name="Richards S.R."/>
            <person name="Qu J."/>
            <person name="Jiang H."/>
            <person name="Jhangiani S.N."/>
            <person name="Agravi P."/>
            <person name="Goodspeed R."/>
            <person name="Gross S."/>
            <person name="Mandapat C."/>
            <person name="Jackson L."/>
            <person name="Mathew T."/>
            <person name="Pu L."/>
            <person name="Thornton R."/>
            <person name="Saada N."/>
            <person name="Wilczek-Boney K.B."/>
            <person name="Lee S."/>
            <person name="Kovar C."/>
            <person name="Wu Y."/>
            <person name="Scherer S.E."/>
            <person name="Worley K.C."/>
            <person name="Muzny D.M."/>
            <person name="Gibbs R."/>
        </authorList>
    </citation>
    <scope>NUCLEOTIDE SEQUENCE</scope>
    <source>
        <strain evidence="2">Brora</strain>
    </source>
</reference>
<evidence type="ECO:0000313" key="1">
    <source>
        <dbReference type="EnsemblMetazoa" id="SMAR007916-PA"/>
    </source>
</evidence>
<name>T1J2W5_STRMM</name>